<proteinExistence type="predicted"/>
<dbReference type="STRING" id="363870.NG54_12110"/>
<keyword evidence="3" id="KW-0946">Virion</keyword>
<dbReference type="EMBL" id="JRUN01000036">
    <property type="protein sequence ID" value="KHD84947.1"/>
    <property type="molecule type" value="Genomic_DNA"/>
</dbReference>
<dbReference type="Proteomes" id="UP000476934">
    <property type="component" value="Unassembled WGS sequence"/>
</dbReference>
<organism evidence="2 4">
    <name type="scientific">Heyndrickxia ginsengihumi</name>
    <dbReference type="NCBI Taxonomy" id="363870"/>
    <lineage>
        <taxon>Bacteria</taxon>
        <taxon>Bacillati</taxon>
        <taxon>Bacillota</taxon>
        <taxon>Bacilli</taxon>
        <taxon>Bacillales</taxon>
        <taxon>Bacillaceae</taxon>
        <taxon>Heyndrickxia</taxon>
    </lineage>
</organism>
<feature type="region of interest" description="Disordered" evidence="1">
    <location>
        <begin position="1"/>
        <end position="24"/>
    </location>
</feature>
<protein>
    <submittedName>
        <fullName evidence="3">Spore coat protein</fullName>
    </submittedName>
</protein>
<dbReference type="AlphaFoldDB" id="A0A0A6XXV3"/>
<dbReference type="Gene3D" id="1.20.1260.10">
    <property type="match status" value="1"/>
</dbReference>
<name>A0A0A6XXV3_9BACI</name>
<accession>A0A0A6XXV3</accession>
<reference evidence="2 4" key="1">
    <citation type="submission" date="2014-10" db="EMBL/GenBank/DDBJ databases">
        <title>Draft genome of phytase producing Bacillus ginsengihumi strain M2.11.</title>
        <authorList>
            <person name="Toymentseva A."/>
            <person name="Boulygina E.A."/>
            <person name="Kazakov S.V."/>
            <person name="Kayumov I."/>
            <person name="Suleimanova A.D."/>
            <person name="Mardanova A.M."/>
            <person name="Maria S.N."/>
            <person name="Sergey M.Y."/>
            <person name="Sharipova M.R."/>
        </authorList>
    </citation>
    <scope>NUCLEOTIDE SEQUENCE [LARGE SCALE GENOMIC DNA]</scope>
    <source>
        <strain evidence="2 4">M2.11</strain>
    </source>
</reference>
<dbReference type="EMBL" id="JAAIWK010000004">
    <property type="protein sequence ID" value="NEY19254.1"/>
    <property type="molecule type" value="Genomic_DNA"/>
</dbReference>
<sequence length="111" mass="13019">MNNQQKIQNPKTQVPESPTMNDRDLANDLLSMEKYMTASYSTALNEASHDSLYQDLLSIFTETQNQQRQLFELMFQQGWYSLEAADQQKIQQSFQQHQSYSNQFPYGNIIQ</sequence>
<evidence type="ECO:0000313" key="3">
    <source>
        <dbReference type="EMBL" id="NEY19254.1"/>
    </source>
</evidence>
<reference evidence="3" key="2">
    <citation type="submission" date="2020-02" db="EMBL/GenBank/DDBJ databases">
        <authorList>
            <person name="Feng H."/>
        </authorList>
    </citation>
    <scope>NUCLEOTIDE SEQUENCE [LARGE SCALE GENOMIC DNA]</scope>
    <source>
        <strain evidence="3">Gsoil 114</strain>
    </source>
</reference>
<evidence type="ECO:0000256" key="1">
    <source>
        <dbReference type="SAM" id="MobiDB-lite"/>
    </source>
</evidence>
<keyword evidence="3" id="KW-0167">Capsid protein</keyword>
<dbReference type="Pfam" id="PF07875">
    <property type="entry name" value="Coat_F"/>
    <property type="match status" value="1"/>
</dbReference>
<feature type="compositionally biased region" description="Polar residues" evidence="1">
    <location>
        <begin position="1"/>
        <end position="20"/>
    </location>
</feature>
<dbReference type="RefSeq" id="WP_025727094.1">
    <property type="nucleotide sequence ID" value="NZ_JAAIWK010000004.1"/>
</dbReference>
<dbReference type="InterPro" id="IPR012851">
    <property type="entry name" value="Spore_coat_CotF-like"/>
</dbReference>
<dbReference type="OrthoDB" id="1647790at2"/>
<dbReference type="InterPro" id="IPR012347">
    <property type="entry name" value="Ferritin-like"/>
</dbReference>
<keyword evidence="5" id="KW-1185">Reference proteome</keyword>
<evidence type="ECO:0000313" key="2">
    <source>
        <dbReference type="EMBL" id="KHD84947.1"/>
    </source>
</evidence>
<dbReference type="Proteomes" id="UP000030588">
    <property type="component" value="Unassembled WGS sequence"/>
</dbReference>
<comment type="caution">
    <text evidence="2">The sequence shown here is derived from an EMBL/GenBank/DDBJ whole genome shotgun (WGS) entry which is preliminary data.</text>
</comment>
<evidence type="ECO:0000313" key="5">
    <source>
        <dbReference type="Proteomes" id="UP000476934"/>
    </source>
</evidence>
<reference evidence="3 5" key="3">
    <citation type="submission" date="2020-03" db="EMBL/GenBank/DDBJ databases">
        <title>Bacillus aquiflavi sp. nov., isolated from yellow water of strong flavor Chinese baijiu in Yibin region of China.</title>
        <authorList>
            <person name="Xie J."/>
        </authorList>
    </citation>
    <scope>NUCLEOTIDE SEQUENCE [LARGE SCALE GENOMIC DNA]</scope>
    <source>
        <strain evidence="3 5">Gsoil 114</strain>
    </source>
</reference>
<evidence type="ECO:0000313" key="4">
    <source>
        <dbReference type="Proteomes" id="UP000030588"/>
    </source>
</evidence>
<gene>
    <name evidence="3" type="ORF">G4D61_04640</name>
    <name evidence="2" type="ORF">NG54_12110</name>
</gene>